<evidence type="ECO:0000256" key="1">
    <source>
        <dbReference type="SAM" id="SignalP"/>
    </source>
</evidence>
<keyword evidence="3" id="KW-1185">Reference proteome</keyword>
<feature type="chain" id="PRO_5047543569" evidence="1">
    <location>
        <begin position="26"/>
        <end position="263"/>
    </location>
</feature>
<dbReference type="Proteomes" id="UP000467637">
    <property type="component" value="Unassembled WGS sequence"/>
</dbReference>
<comment type="caution">
    <text evidence="2">The sequence shown here is derived from an EMBL/GenBank/DDBJ whole genome shotgun (WGS) entry which is preliminary data.</text>
</comment>
<name>A0ABW9U4B3_9BACL</name>
<organism evidence="2 3">
    <name type="scientific">Paenibacillus anseongense</name>
    <dbReference type="NCBI Taxonomy" id="2682845"/>
    <lineage>
        <taxon>Bacteria</taxon>
        <taxon>Bacillati</taxon>
        <taxon>Bacillota</taxon>
        <taxon>Bacilli</taxon>
        <taxon>Bacillales</taxon>
        <taxon>Paenibacillaceae</taxon>
        <taxon>Paenibacillus</taxon>
    </lineage>
</organism>
<dbReference type="EMBL" id="WSEM01000002">
    <property type="protein sequence ID" value="MVQ33145.1"/>
    <property type="molecule type" value="Genomic_DNA"/>
</dbReference>
<keyword evidence="1" id="KW-0732">Signal</keyword>
<reference evidence="2 3" key="1">
    <citation type="submission" date="2019-12" db="EMBL/GenBank/DDBJ databases">
        <authorList>
            <person name="Huq M.A."/>
        </authorList>
    </citation>
    <scope>NUCLEOTIDE SEQUENCE [LARGE SCALE GENOMIC DNA]</scope>
    <source>
        <strain evidence="2 3">MAH-34</strain>
    </source>
</reference>
<gene>
    <name evidence="2" type="ORF">GON05_00630</name>
</gene>
<dbReference type="RefSeq" id="WP_157317334.1">
    <property type="nucleotide sequence ID" value="NZ_WSEM01000002.1"/>
</dbReference>
<evidence type="ECO:0000313" key="2">
    <source>
        <dbReference type="EMBL" id="MVQ33145.1"/>
    </source>
</evidence>
<sequence length="263" mass="29696">MRKTCLSLALTSCLMFLGSAYPVHAEAPLINFVIIQETNLYAKDDQSSRPLGAIAPYQNVQLAPGAPFSFYDKRNPEEWLKVQTWLGDRWIQDDDNVLYGTYEERKSTLTLLNTASLFNEPNINTETTQKLAPQKISSTAKIQYGPKYVINAMSATGQSGTWYQIDTWLGPKWIIKPALMEDVHAEPVDYQLKLMGTETTYSVPYEQEGEGEVLEAGTVHAIAKWQHAPLPANVITWYKISLPQGERWVNPKNDVIIQENLSK</sequence>
<proteinExistence type="predicted"/>
<protein>
    <submittedName>
        <fullName evidence="2">Uncharacterized protein</fullName>
    </submittedName>
</protein>
<feature type="signal peptide" evidence="1">
    <location>
        <begin position="1"/>
        <end position="25"/>
    </location>
</feature>
<evidence type="ECO:0000313" key="3">
    <source>
        <dbReference type="Proteomes" id="UP000467637"/>
    </source>
</evidence>
<accession>A0ABW9U4B3</accession>